<dbReference type="Proteomes" id="UP000324831">
    <property type="component" value="Unassembled WGS sequence"/>
</dbReference>
<organism evidence="1 2">
    <name type="scientific">Candidatus Mycoplasma haematohominis</name>
    <dbReference type="NCBI Taxonomy" id="1494318"/>
    <lineage>
        <taxon>Bacteria</taxon>
        <taxon>Bacillati</taxon>
        <taxon>Mycoplasmatota</taxon>
        <taxon>Mollicutes</taxon>
        <taxon>Mycoplasmataceae</taxon>
        <taxon>Mycoplasma</taxon>
    </lineage>
</organism>
<name>A0A478FRY0_9MOLU</name>
<comment type="caution">
    <text evidence="1">The sequence shown here is derived from an EMBL/GenBank/DDBJ whole genome shotgun (WGS) entry which is preliminary data.</text>
</comment>
<gene>
    <name evidence="1" type="ORF">MHSWG343_00940</name>
</gene>
<accession>A0A478FRY0</accession>
<dbReference type="AlphaFoldDB" id="A0A478FRY0"/>
<evidence type="ECO:0000313" key="2">
    <source>
        <dbReference type="Proteomes" id="UP000324831"/>
    </source>
</evidence>
<dbReference type="EMBL" id="BIMN01000001">
    <property type="protein sequence ID" value="GCE63116.1"/>
    <property type="molecule type" value="Genomic_DNA"/>
</dbReference>
<reference evidence="1 2" key="1">
    <citation type="submission" date="2019-01" db="EMBL/GenBank/DDBJ databases">
        <title>Draft genome sequences of Candidatus Mycoplasma haemohominis SWG34-3 identified from a patient with pyrexia, anemia and liver dysfunction.</title>
        <authorList>
            <person name="Sekizuka T."/>
            <person name="Hattori N."/>
            <person name="Katano H."/>
            <person name="Takuma T."/>
            <person name="Ito T."/>
            <person name="Arai N."/>
            <person name="Yanai R."/>
            <person name="Ishii S."/>
            <person name="Miura Y."/>
            <person name="Tokunaga T."/>
            <person name="Watanabe H."/>
            <person name="Nomura N."/>
            <person name="Eguchi J."/>
            <person name="Arai T."/>
            <person name="Hasegawa H."/>
            <person name="Nakamaki T."/>
            <person name="Wakita T."/>
            <person name="Niki Y."/>
            <person name="Kuroda M."/>
        </authorList>
    </citation>
    <scope>NUCLEOTIDE SEQUENCE [LARGE SCALE GENOMIC DNA]</scope>
    <source>
        <strain evidence="1">SWG34-3</strain>
    </source>
</reference>
<sequence length="36" mass="3836">MAFVLPLLFFLVTAVSSVFMIAKAGSEDSTPPHLVV</sequence>
<protein>
    <submittedName>
        <fullName evidence="1">Uncharacterized protein</fullName>
    </submittedName>
</protein>
<evidence type="ECO:0000313" key="1">
    <source>
        <dbReference type="EMBL" id="GCE63116.1"/>
    </source>
</evidence>
<proteinExistence type="predicted"/>